<name>A0A9W4XIW1_9PROT</name>
<keyword evidence="1" id="KW-0732">Signal</keyword>
<gene>
    <name evidence="3" type="ORF">R53529_LOCUS2311</name>
    <name evidence="2" type="ORF">R53530_LOCUS2316</name>
</gene>
<proteinExistence type="predicted"/>
<accession>A0A9W4XIW1</accession>
<sequence>MKKLLLASVLTLALPAVAYGTTSKTLPNTTIQQAKKEMKDAFCQDGRQGVIKLVSNCYLESNNKDKCMLEDSVLIVFDKQMDDMFKAQSGQGVNPDGFLSDTAVETRARIYFNPRFGSVKNAMKYFSKAGNDIINTMRECEKN</sequence>
<evidence type="ECO:0000313" key="2">
    <source>
        <dbReference type="EMBL" id="CAI3959158.1"/>
    </source>
</evidence>
<dbReference type="RefSeq" id="WP_271790724.1">
    <property type="nucleotide sequence ID" value="NZ_CAMXCM010000013.1"/>
</dbReference>
<comment type="caution">
    <text evidence="2">The sequence shown here is derived from an EMBL/GenBank/DDBJ whole genome shotgun (WGS) entry which is preliminary data.</text>
</comment>
<dbReference type="AlphaFoldDB" id="A0A9W4XIW1"/>
<evidence type="ECO:0000313" key="3">
    <source>
        <dbReference type="EMBL" id="CAI3960909.1"/>
    </source>
</evidence>
<organism evidence="2 4">
    <name type="scientific">Commensalibacter communis</name>
    <dbReference type="NCBI Taxonomy" id="2972786"/>
    <lineage>
        <taxon>Bacteria</taxon>
        <taxon>Pseudomonadati</taxon>
        <taxon>Pseudomonadota</taxon>
        <taxon>Alphaproteobacteria</taxon>
        <taxon>Acetobacterales</taxon>
        <taxon>Acetobacteraceae</taxon>
    </lineage>
</organism>
<dbReference type="EMBL" id="CAMXCM010000013">
    <property type="protein sequence ID" value="CAI3959158.1"/>
    <property type="molecule type" value="Genomic_DNA"/>
</dbReference>
<feature type="chain" id="PRO_5040934213" evidence="1">
    <location>
        <begin position="19"/>
        <end position="143"/>
    </location>
</feature>
<evidence type="ECO:0000313" key="5">
    <source>
        <dbReference type="Proteomes" id="UP001154259"/>
    </source>
</evidence>
<evidence type="ECO:0000256" key="1">
    <source>
        <dbReference type="SAM" id="SignalP"/>
    </source>
</evidence>
<reference evidence="2" key="1">
    <citation type="submission" date="2022-10" db="EMBL/GenBank/DDBJ databases">
        <authorList>
            <person name="Botero Cardona J."/>
        </authorList>
    </citation>
    <scope>NUCLEOTIDE SEQUENCE</scope>
    <source>
        <strain evidence="2">LMG 31819</strain>
        <strain evidence="3">R-53529</strain>
    </source>
</reference>
<dbReference type="EMBL" id="CAMXCS010000013">
    <property type="protein sequence ID" value="CAI3960909.1"/>
    <property type="molecule type" value="Genomic_DNA"/>
</dbReference>
<protein>
    <submittedName>
        <fullName evidence="2">Uncharacterized protein</fullName>
    </submittedName>
</protein>
<dbReference type="Proteomes" id="UP001154255">
    <property type="component" value="Unassembled WGS sequence"/>
</dbReference>
<evidence type="ECO:0000313" key="4">
    <source>
        <dbReference type="Proteomes" id="UP001154255"/>
    </source>
</evidence>
<feature type="signal peptide" evidence="1">
    <location>
        <begin position="1"/>
        <end position="18"/>
    </location>
</feature>
<keyword evidence="5" id="KW-1185">Reference proteome</keyword>
<dbReference type="Proteomes" id="UP001154259">
    <property type="component" value="Unassembled WGS sequence"/>
</dbReference>